<name>A0ACA9LTZ1_9GLOM</name>
<organism evidence="1 2">
    <name type="scientific">Acaulospora colombiana</name>
    <dbReference type="NCBI Taxonomy" id="27376"/>
    <lineage>
        <taxon>Eukaryota</taxon>
        <taxon>Fungi</taxon>
        <taxon>Fungi incertae sedis</taxon>
        <taxon>Mucoromycota</taxon>
        <taxon>Glomeromycotina</taxon>
        <taxon>Glomeromycetes</taxon>
        <taxon>Diversisporales</taxon>
        <taxon>Acaulosporaceae</taxon>
        <taxon>Acaulospora</taxon>
    </lineage>
</organism>
<protein>
    <submittedName>
        <fullName evidence="1">6384_t:CDS:1</fullName>
    </submittedName>
</protein>
<accession>A0ACA9LTZ1</accession>
<dbReference type="EMBL" id="CAJVPT010008327">
    <property type="protein sequence ID" value="CAG8550800.1"/>
    <property type="molecule type" value="Genomic_DNA"/>
</dbReference>
<evidence type="ECO:0000313" key="2">
    <source>
        <dbReference type="Proteomes" id="UP000789525"/>
    </source>
</evidence>
<sequence>MPVIYEHDDLVKRDFVTDLTPSDDEKKTLIIIGVYIIIIMIFWNVPILKTILYPLKLLTVALHEFSHAAVGCCTGAKIQGIEVDPDEGGVTRMLGGIQCCTLPAGAILIFCGFQVNASRYASIVLGVLLIVILWWARNWLTRIITVISVGIIVALWFIENGAGLRYVVLFIG</sequence>
<keyword evidence="2" id="KW-1185">Reference proteome</keyword>
<reference evidence="1" key="1">
    <citation type="submission" date="2021-06" db="EMBL/GenBank/DDBJ databases">
        <authorList>
            <person name="Kallberg Y."/>
            <person name="Tangrot J."/>
            <person name="Rosling A."/>
        </authorList>
    </citation>
    <scope>NUCLEOTIDE SEQUENCE</scope>
    <source>
        <strain evidence="1">CL356</strain>
    </source>
</reference>
<comment type="caution">
    <text evidence="1">The sequence shown here is derived from an EMBL/GenBank/DDBJ whole genome shotgun (WGS) entry which is preliminary data.</text>
</comment>
<dbReference type="Proteomes" id="UP000789525">
    <property type="component" value="Unassembled WGS sequence"/>
</dbReference>
<proteinExistence type="predicted"/>
<gene>
    <name evidence="1" type="ORF">ACOLOM_LOCUS4845</name>
</gene>
<evidence type="ECO:0000313" key="1">
    <source>
        <dbReference type="EMBL" id="CAG8550800.1"/>
    </source>
</evidence>